<organism evidence="1 2">
    <name type="scientific">Dermatophagoides farinae</name>
    <name type="common">American house dust mite</name>
    <dbReference type="NCBI Taxonomy" id="6954"/>
    <lineage>
        <taxon>Eukaryota</taxon>
        <taxon>Metazoa</taxon>
        <taxon>Ecdysozoa</taxon>
        <taxon>Arthropoda</taxon>
        <taxon>Chelicerata</taxon>
        <taxon>Arachnida</taxon>
        <taxon>Acari</taxon>
        <taxon>Acariformes</taxon>
        <taxon>Sarcoptiformes</taxon>
        <taxon>Astigmata</taxon>
        <taxon>Psoroptidia</taxon>
        <taxon>Analgoidea</taxon>
        <taxon>Pyroglyphidae</taxon>
        <taxon>Dermatophagoidinae</taxon>
        <taxon>Dermatophagoides</taxon>
    </lineage>
</organism>
<protein>
    <submittedName>
        <fullName evidence="1">Uncharacterized protein</fullName>
    </submittedName>
</protein>
<reference evidence="1" key="1">
    <citation type="submission" date="2013-05" db="EMBL/GenBank/DDBJ databases">
        <authorList>
            <person name="Yim A.K.Y."/>
            <person name="Chan T.F."/>
            <person name="Ji K.M."/>
            <person name="Liu X.Y."/>
            <person name="Zhou J.W."/>
            <person name="Li R.Q."/>
            <person name="Yang K.Y."/>
            <person name="Li J."/>
            <person name="Li M."/>
            <person name="Law P.T.W."/>
            <person name="Wu Y.L."/>
            <person name="Cai Z.L."/>
            <person name="Qin H."/>
            <person name="Bao Y."/>
            <person name="Leung R.K.K."/>
            <person name="Ng P.K.S."/>
            <person name="Zou J."/>
            <person name="Zhong X.J."/>
            <person name="Ran P.X."/>
            <person name="Zhong N.S."/>
            <person name="Liu Z.G."/>
            <person name="Tsui S.K.W."/>
        </authorList>
    </citation>
    <scope>NUCLEOTIDE SEQUENCE</scope>
    <source>
        <strain evidence="1">Derf</strain>
        <tissue evidence="1">Whole organism</tissue>
    </source>
</reference>
<evidence type="ECO:0000313" key="2">
    <source>
        <dbReference type="Proteomes" id="UP000790347"/>
    </source>
</evidence>
<evidence type="ECO:0000313" key="1">
    <source>
        <dbReference type="EMBL" id="KAH9521952.1"/>
    </source>
</evidence>
<name>A0A922L8T6_DERFA</name>
<reference evidence="1" key="2">
    <citation type="journal article" date="2022" name="Res Sq">
        <title>Comparative Genomics Reveals Insights into the Divergent Evolution of Astigmatic Mites and Household Pest Adaptations.</title>
        <authorList>
            <person name="Xiong Q."/>
            <person name="Wan A.T.-Y."/>
            <person name="Liu X.-Y."/>
            <person name="Fung C.S.-H."/>
            <person name="Xiao X."/>
            <person name="Malainual N."/>
            <person name="Hou J."/>
            <person name="Wang L."/>
            <person name="Wang M."/>
            <person name="Yang K."/>
            <person name="Cui Y."/>
            <person name="Leung E."/>
            <person name="Nong W."/>
            <person name="Shin S.-K."/>
            <person name="Au S."/>
            <person name="Jeong K.Y."/>
            <person name="Chew F.T."/>
            <person name="Hui J."/>
            <person name="Leung T.F."/>
            <person name="Tungtrongchitr A."/>
            <person name="Zhong N."/>
            <person name="Liu Z."/>
            <person name="Tsui S."/>
        </authorList>
    </citation>
    <scope>NUCLEOTIDE SEQUENCE</scope>
    <source>
        <strain evidence="1">Derf</strain>
        <tissue evidence="1">Whole organism</tissue>
    </source>
</reference>
<gene>
    <name evidence="1" type="ORF">DERF_005562</name>
</gene>
<keyword evidence="2" id="KW-1185">Reference proteome</keyword>
<dbReference type="Proteomes" id="UP000790347">
    <property type="component" value="Unassembled WGS sequence"/>
</dbReference>
<sequence>MIDGSSINHPFNHSLSGYFDTTSLKACATYSTLFVLRPQILIRPSLGRCRTWLGVRPVYENIPICDVMCDQSPGVFSSSSLSRKALRIWMIRPDISLIQSCHSWFS</sequence>
<dbReference type="AlphaFoldDB" id="A0A922L8T6"/>
<accession>A0A922L8T6</accession>
<dbReference type="EMBL" id="ASGP02000002">
    <property type="protein sequence ID" value="KAH9521952.1"/>
    <property type="molecule type" value="Genomic_DNA"/>
</dbReference>
<proteinExistence type="predicted"/>
<comment type="caution">
    <text evidence="1">The sequence shown here is derived from an EMBL/GenBank/DDBJ whole genome shotgun (WGS) entry which is preliminary data.</text>
</comment>